<organism evidence="1 2">
    <name type="scientific">Ficus carica</name>
    <name type="common">Common fig</name>
    <dbReference type="NCBI Taxonomy" id="3494"/>
    <lineage>
        <taxon>Eukaryota</taxon>
        <taxon>Viridiplantae</taxon>
        <taxon>Streptophyta</taxon>
        <taxon>Embryophyta</taxon>
        <taxon>Tracheophyta</taxon>
        <taxon>Spermatophyta</taxon>
        <taxon>Magnoliopsida</taxon>
        <taxon>eudicotyledons</taxon>
        <taxon>Gunneridae</taxon>
        <taxon>Pentapetalae</taxon>
        <taxon>rosids</taxon>
        <taxon>fabids</taxon>
        <taxon>Rosales</taxon>
        <taxon>Moraceae</taxon>
        <taxon>Ficeae</taxon>
        <taxon>Ficus</taxon>
    </lineage>
</organism>
<dbReference type="EMBL" id="BTGU01000026">
    <property type="protein sequence ID" value="GMN47692.1"/>
    <property type="molecule type" value="Genomic_DNA"/>
</dbReference>
<keyword evidence="2" id="KW-1185">Reference proteome</keyword>
<proteinExistence type="predicted"/>
<accession>A0AA88AB62</accession>
<sequence>MTRSSYSHCHTLHASALTGTASPNNWSLQDRVNSIDFSQVDSPTGPLHPQVHCNSSQVNTPLNCHNLELISPCHGFQSTCQSSRASRPVRCFNDGHTLRVSCSRTKYLHDSSKSKEDPLLNVEGPAQGEGLGKMMGTVEVDDYTSVLPPSSYCLIPKKVGQELGGGKVT</sequence>
<dbReference type="AlphaFoldDB" id="A0AA88AB62"/>
<comment type="caution">
    <text evidence="1">The sequence shown here is derived from an EMBL/GenBank/DDBJ whole genome shotgun (WGS) entry which is preliminary data.</text>
</comment>
<name>A0AA88AB62_FICCA</name>
<evidence type="ECO:0000313" key="2">
    <source>
        <dbReference type="Proteomes" id="UP001187192"/>
    </source>
</evidence>
<dbReference type="Proteomes" id="UP001187192">
    <property type="component" value="Unassembled WGS sequence"/>
</dbReference>
<reference evidence="1" key="1">
    <citation type="submission" date="2023-07" db="EMBL/GenBank/DDBJ databases">
        <title>draft genome sequence of fig (Ficus carica).</title>
        <authorList>
            <person name="Takahashi T."/>
            <person name="Nishimura K."/>
        </authorList>
    </citation>
    <scope>NUCLEOTIDE SEQUENCE</scope>
</reference>
<gene>
    <name evidence="1" type="ORF">TIFTF001_016860</name>
</gene>
<protein>
    <submittedName>
        <fullName evidence="1">Uncharacterized protein</fullName>
    </submittedName>
</protein>
<evidence type="ECO:0000313" key="1">
    <source>
        <dbReference type="EMBL" id="GMN47692.1"/>
    </source>
</evidence>